<dbReference type="AlphaFoldDB" id="A0A5N5WP97"/>
<evidence type="ECO:0000313" key="2">
    <source>
        <dbReference type="Proteomes" id="UP000326565"/>
    </source>
</evidence>
<accession>A0A5N5WP97</accession>
<dbReference type="Proteomes" id="UP000326565">
    <property type="component" value="Unassembled WGS sequence"/>
</dbReference>
<keyword evidence="2" id="KW-1185">Reference proteome</keyword>
<gene>
    <name evidence="1" type="ORF">BDV29DRAFT_183793</name>
</gene>
<dbReference type="EMBL" id="ML732369">
    <property type="protein sequence ID" value="KAB8068872.1"/>
    <property type="molecule type" value="Genomic_DNA"/>
</dbReference>
<protein>
    <submittedName>
        <fullName evidence="1">Uncharacterized protein</fullName>
    </submittedName>
</protein>
<reference evidence="1 2" key="1">
    <citation type="submission" date="2019-04" db="EMBL/GenBank/DDBJ databases">
        <title>Friends and foes A comparative genomics study of 23 Aspergillus species from section Flavi.</title>
        <authorList>
            <consortium name="DOE Joint Genome Institute"/>
            <person name="Kjaerbolling I."/>
            <person name="Vesth T."/>
            <person name="Frisvad J.C."/>
            <person name="Nybo J.L."/>
            <person name="Theobald S."/>
            <person name="Kildgaard S."/>
            <person name="Isbrandt T."/>
            <person name="Kuo A."/>
            <person name="Sato A."/>
            <person name="Lyhne E.K."/>
            <person name="Kogle M.E."/>
            <person name="Wiebenga A."/>
            <person name="Kun R.S."/>
            <person name="Lubbers R.J."/>
            <person name="Makela M.R."/>
            <person name="Barry K."/>
            <person name="Chovatia M."/>
            <person name="Clum A."/>
            <person name="Daum C."/>
            <person name="Haridas S."/>
            <person name="He G."/>
            <person name="LaButti K."/>
            <person name="Lipzen A."/>
            <person name="Mondo S."/>
            <person name="Riley R."/>
            <person name="Salamov A."/>
            <person name="Simmons B.A."/>
            <person name="Magnuson J.K."/>
            <person name="Henrissat B."/>
            <person name="Mortensen U.H."/>
            <person name="Larsen T.O."/>
            <person name="Devries R.P."/>
            <person name="Grigoriev I.V."/>
            <person name="Machida M."/>
            <person name="Baker S.E."/>
            <person name="Andersen M.R."/>
        </authorList>
    </citation>
    <scope>NUCLEOTIDE SEQUENCE [LARGE SCALE GENOMIC DNA]</scope>
    <source>
        <strain evidence="1 2">CBS 151.66</strain>
    </source>
</reference>
<organism evidence="1 2">
    <name type="scientific">Aspergillus leporis</name>
    <dbReference type="NCBI Taxonomy" id="41062"/>
    <lineage>
        <taxon>Eukaryota</taxon>
        <taxon>Fungi</taxon>
        <taxon>Dikarya</taxon>
        <taxon>Ascomycota</taxon>
        <taxon>Pezizomycotina</taxon>
        <taxon>Eurotiomycetes</taxon>
        <taxon>Eurotiomycetidae</taxon>
        <taxon>Eurotiales</taxon>
        <taxon>Aspergillaceae</taxon>
        <taxon>Aspergillus</taxon>
        <taxon>Aspergillus subgen. Circumdati</taxon>
    </lineage>
</organism>
<evidence type="ECO:0000313" key="1">
    <source>
        <dbReference type="EMBL" id="KAB8068872.1"/>
    </source>
</evidence>
<name>A0A5N5WP97_9EURO</name>
<proteinExistence type="predicted"/>
<sequence length="82" mass="9610">MEETFVDSFSGQYSILWSAIGPKMDRERNTGQEYLRGKQKRISGYGIITMYVLDQGLSWDEVEKPFGQRFAGRNLRSLQVRW</sequence>